<comment type="caution">
    <text evidence="5">The sequence shown here is derived from an EMBL/GenBank/DDBJ whole genome shotgun (WGS) entry which is preliminary data.</text>
</comment>
<keyword evidence="2" id="KW-0378">Hydrolase</keyword>
<dbReference type="PROSITE" id="PS51677">
    <property type="entry name" value="NODB"/>
    <property type="match status" value="1"/>
</dbReference>
<keyword evidence="3" id="KW-0812">Transmembrane</keyword>
<dbReference type="Proteomes" id="UP000808349">
    <property type="component" value="Unassembled WGS sequence"/>
</dbReference>
<proteinExistence type="predicted"/>
<dbReference type="Pfam" id="PF01522">
    <property type="entry name" value="Polysacc_deac_1"/>
    <property type="match status" value="1"/>
</dbReference>
<feature type="transmembrane region" description="Helical" evidence="3">
    <location>
        <begin position="6"/>
        <end position="31"/>
    </location>
</feature>
<organism evidence="5 6">
    <name type="scientific">Candidatus Defluviibacterium haderslevense</name>
    <dbReference type="NCBI Taxonomy" id="2981993"/>
    <lineage>
        <taxon>Bacteria</taxon>
        <taxon>Pseudomonadati</taxon>
        <taxon>Bacteroidota</taxon>
        <taxon>Saprospiria</taxon>
        <taxon>Saprospirales</taxon>
        <taxon>Saprospiraceae</taxon>
        <taxon>Candidatus Defluviibacterium</taxon>
    </lineage>
</organism>
<dbReference type="GO" id="GO:0005975">
    <property type="term" value="P:carbohydrate metabolic process"/>
    <property type="evidence" value="ECO:0007669"/>
    <property type="project" value="InterPro"/>
</dbReference>
<dbReference type="SUPFAM" id="SSF88713">
    <property type="entry name" value="Glycoside hydrolase/deacetylase"/>
    <property type="match status" value="1"/>
</dbReference>
<reference evidence="5 6" key="1">
    <citation type="submission" date="2020-10" db="EMBL/GenBank/DDBJ databases">
        <title>Connecting structure to function with the recovery of over 1000 high-quality activated sludge metagenome-assembled genomes encoding full-length rRNA genes using long-read sequencing.</title>
        <authorList>
            <person name="Singleton C.M."/>
            <person name="Petriglieri F."/>
            <person name="Kristensen J.M."/>
            <person name="Kirkegaard R.H."/>
            <person name="Michaelsen T.Y."/>
            <person name="Andersen M.H."/>
            <person name="Karst S.M."/>
            <person name="Dueholm M.S."/>
            <person name="Nielsen P.H."/>
            <person name="Albertsen M."/>
        </authorList>
    </citation>
    <scope>NUCLEOTIDE SEQUENCE [LARGE SCALE GENOMIC DNA]</scope>
    <source>
        <strain evidence="5">Ribe_18-Q3-R11-54_BAT3C.373</strain>
    </source>
</reference>
<evidence type="ECO:0000313" key="6">
    <source>
        <dbReference type="Proteomes" id="UP000808349"/>
    </source>
</evidence>
<feature type="domain" description="NodB homology" evidence="4">
    <location>
        <begin position="53"/>
        <end position="231"/>
    </location>
</feature>
<gene>
    <name evidence="5" type="ORF">IPO85_02520</name>
</gene>
<name>A0A9D7XDB8_9BACT</name>
<dbReference type="GO" id="GO:0016810">
    <property type="term" value="F:hydrolase activity, acting on carbon-nitrogen (but not peptide) bonds"/>
    <property type="evidence" value="ECO:0007669"/>
    <property type="project" value="InterPro"/>
</dbReference>
<keyword evidence="3" id="KW-0472">Membrane</keyword>
<dbReference type="GO" id="GO:0046872">
    <property type="term" value="F:metal ion binding"/>
    <property type="evidence" value="ECO:0007669"/>
    <property type="project" value="UniProtKB-KW"/>
</dbReference>
<dbReference type="InterPro" id="IPR002509">
    <property type="entry name" value="NODB_dom"/>
</dbReference>
<evidence type="ECO:0000256" key="2">
    <source>
        <dbReference type="ARBA" id="ARBA00022801"/>
    </source>
</evidence>
<dbReference type="InterPro" id="IPR011330">
    <property type="entry name" value="Glyco_hydro/deAcase_b/a-brl"/>
</dbReference>
<evidence type="ECO:0000259" key="4">
    <source>
        <dbReference type="PROSITE" id="PS51677"/>
    </source>
</evidence>
<evidence type="ECO:0000313" key="5">
    <source>
        <dbReference type="EMBL" id="MBK9716396.1"/>
    </source>
</evidence>
<evidence type="ECO:0000256" key="3">
    <source>
        <dbReference type="SAM" id="Phobius"/>
    </source>
</evidence>
<protein>
    <submittedName>
        <fullName evidence="5">Polysaccharide deacetylase family protein</fullName>
    </submittedName>
</protein>
<dbReference type="Gene3D" id="3.20.20.370">
    <property type="entry name" value="Glycoside hydrolase/deacetylase"/>
    <property type="match status" value="1"/>
</dbReference>
<dbReference type="InterPro" id="IPR050248">
    <property type="entry name" value="Polysacc_deacetylase_ArnD"/>
</dbReference>
<accession>A0A9D7XDB8</accession>
<keyword evidence="3" id="KW-1133">Transmembrane helix</keyword>
<keyword evidence="1" id="KW-0479">Metal-binding</keyword>
<dbReference type="PANTHER" id="PTHR10587">
    <property type="entry name" value="GLYCOSYL TRANSFERASE-RELATED"/>
    <property type="match status" value="1"/>
</dbReference>
<dbReference type="EMBL" id="JADKFW010000004">
    <property type="protein sequence ID" value="MBK9716396.1"/>
    <property type="molecule type" value="Genomic_DNA"/>
</dbReference>
<dbReference type="PANTHER" id="PTHR10587:SF133">
    <property type="entry name" value="CHITIN DEACETYLASE 1-RELATED"/>
    <property type="match status" value="1"/>
</dbReference>
<dbReference type="CDD" id="cd10917">
    <property type="entry name" value="CE4_NodB_like_6s_7s"/>
    <property type="match status" value="1"/>
</dbReference>
<sequence>MTILLSIHFFVSIPLLIFLITNIAFIILIVYGSAYIGSNFFIPILTQGNNQKKCIAISFDDGPSPLYTNNILDILKNHNTPATFFCIGKNIEQNKNLLLKMDQEGHIIGNHTYNHPFHFGLLSKKKVKVELLSNSVLIEQIIHKKIKLFRPPFGVTNPNIAAAIKELNFIPIGWSARSLDTISKDPQKLLNKIKKQLEPGAVFLFHDTQFVITQVLSPFIEYCYNEGYQIIPISKLLNCNPYE</sequence>
<dbReference type="AlphaFoldDB" id="A0A9D7XDB8"/>
<dbReference type="GO" id="GO:0016020">
    <property type="term" value="C:membrane"/>
    <property type="evidence" value="ECO:0007669"/>
    <property type="project" value="TreeGrafter"/>
</dbReference>
<evidence type="ECO:0000256" key="1">
    <source>
        <dbReference type="ARBA" id="ARBA00022723"/>
    </source>
</evidence>